<dbReference type="PANTHER" id="PTHR26451:SF886">
    <property type="entry name" value="GROWTH HORMONE SECRETAGOGUE RECEPTOR TYPE 1-LIKE-RELATED"/>
    <property type="match status" value="1"/>
</dbReference>
<dbReference type="GO" id="GO:0004984">
    <property type="term" value="F:olfactory receptor activity"/>
    <property type="evidence" value="ECO:0007669"/>
    <property type="project" value="TreeGrafter"/>
</dbReference>
<dbReference type="InterPro" id="IPR017452">
    <property type="entry name" value="GPCR_Rhodpsn_7TM"/>
</dbReference>
<name>A0A671YJC5_SPAAU</name>
<dbReference type="CDD" id="cd00637">
    <property type="entry name" value="7tm_classA_rhodopsin-like"/>
    <property type="match status" value="1"/>
</dbReference>
<dbReference type="SUPFAM" id="SSF81321">
    <property type="entry name" value="Family A G protein-coupled receptor-like"/>
    <property type="match status" value="1"/>
</dbReference>
<evidence type="ECO:0000256" key="3">
    <source>
        <dbReference type="ARBA" id="ARBA00022989"/>
    </source>
</evidence>
<dbReference type="FunCoup" id="A0A671YJC5">
    <property type="interactions" value="17"/>
</dbReference>
<dbReference type="InterPro" id="IPR000276">
    <property type="entry name" value="GPCR_Rhodpsn"/>
</dbReference>
<dbReference type="Gene3D" id="1.20.1070.10">
    <property type="entry name" value="Rhodopsin 7-helix transmembrane proteins"/>
    <property type="match status" value="1"/>
</dbReference>
<evidence type="ECO:0000259" key="6">
    <source>
        <dbReference type="PROSITE" id="PS50262"/>
    </source>
</evidence>
<dbReference type="Proteomes" id="UP000472265">
    <property type="component" value="Chromosome 2"/>
</dbReference>
<dbReference type="GO" id="GO:0005549">
    <property type="term" value="F:odorant binding"/>
    <property type="evidence" value="ECO:0007669"/>
    <property type="project" value="TreeGrafter"/>
</dbReference>
<reference evidence="7" key="1">
    <citation type="submission" date="2021-04" db="EMBL/GenBank/DDBJ databases">
        <authorList>
            <consortium name="Wellcome Sanger Institute Data Sharing"/>
        </authorList>
    </citation>
    <scope>NUCLEOTIDE SEQUENCE [LARGE SCALE GENOMIC DNA]</scope>
</reference>
<keyword evidence="8" id="KW-1185">Reference proteome</keyword>
<evidence type="ECO:0000256" key="2">
    <source>
        <dbReference type="ARBA" id="ARBA00022692"/>
    </source>
</evidence>
<evidence type="ECO:0000256" key="4">
    <source>
        <dbReference type="ARBA" id="ARBA00023136"/>
    </source>
</evidence>
<dbReference type="GO" id="GO:0004930">
    <property type="term" value="F:G protein-coupled receptor activity"/>
    <property type="evidence" value="ECO:0007669"/>
    <property type="project" value="InterPro"/>
</dbReference>
<sequence>MEDNSSWVGGEVRPINDRVISVQVLVMMFLGINFLLILTFFKNKSFYTISRYILFAVTLLSDSFLLLISTILFLLAYFNFTIQVWLCINISVVALLYSMVTPVTLTAMTLERYVAICMPLRHAELCSQRIHVHCILIIHGLSSISCIAVFSSFFASASFSLYSQDRICSVQMYILHRWQGHIRSAVQQFYFLIMVIIIVFCYVKIMKVAKTASGENKKSTRKGLRTVILHGFQLLLCLIQLWTPFIENYVFQINLSLFINVRFFNYVLFYLTPKCLSPLIYGLRDDHFFHALKKYVVFDLYKTNILQGRLTVSNRQNVQCT</sequence>
<dbReference type="OMA" id="ILYTWHS"/>
<feature type="transmembrane region" description="Helical" evidence="5">
    <location>
        <begin position="185"/>
        <end position="203"/>
    </location>
</feature>
<dbReference type="GO" id="GO:0016020">
    <property type="term" value="C:membrane"/>
    <property type="evidence" value="ECO:0007669"/>
    <property type="project" value="UniProtKB-SubCell"/>
</dbReference>
<feature type="domain" description="G-protein coupled receptors family 1 profile" evidence="6">
    <location>
        <begin position="32"/>
        <end position="281"/>
    </location>
</feature>
<dbReference type="InterPro" id="IPR052921">
    <property type="entry name" value="GPCR1_Superfamily_Member"/>
</dbReference>
<keyword evidence="2 5" id="KW-0812">Transmembrane</keyword>
<dbReference type="PROSITE" id="PS50262">
    <property type="entry name" value="G_PROTEIN_RECEP_F1_2"/>
    <property type="match status" value="1"/>
</dbReference>
<dbReference type="FunFam" id="1.20.1070.10:FF:000096">
    <property type="entry name" value="Odorant receptor 131-2"/>
    <property type="match status" value="1"/>
</dbReference>
<accession>A0A671YJC5</accession>
<keyword evidence="3 5" id="KW-1133">Transmembrane helix</keyword>
<dbReference type="Pfam" id="PF00001">
    <property type="entry name" value="7tm_1"/>
    <property type="match status" value="1"/>
</dbReference>
<dbReference type="PRINTS" id="PR00237">
    <property type="entry name" value="GPCRRHODOPSN"/>
</dbReference>
<dbReference type="AlphaFoldDB" id="A0A671YJC5"/>
<feature type="transmembrane region" description="Helical" evidence="5">
    <location>
        <begin position="130"/>
        <end position="155"/>
    </location>
</feature>
<proteinExistence type="predicted"/>
<comment type="subcellular location">
    <subcellularLocation>
        <location evidence="1">Membrane</location>
    </subcellularLocation>
</comment>
<keyword evidence="4 5" id="KW-0472">Membrane</keyword>
<dbReference type="PANTHER" id="PTHR26451">
    <property type="entry name" value="G_PROTEIN_RECEP_F1_2 DOMAIN-CONTAINING PROTEIN"/>
    <property type="match status" value="1"/>
</dbReference>
<feature type="transmembrane region" description="Helical" evidence="5">
    <location>
        <begin position="82"/>
        <end position="110"/>
    </location>
</feature>
<protein>
    <recommendedName>
        <fullName evidence="6">G-protein coupled receptors family 1 profile domain-containing protein</fullName>
    </recommendedName>
</protein>
<evidence type="ECO:0000256" key="1">
    <source>
        <dbReference type="ARBA" id="ARBA00004370"/>
    </source>
</evidence>
<reference evidence="7" key="2">
    <citation type="submission" date="2025-08" db="UniProtKB">
        <authorList>
            <consortium name="Ensembl"/>
        </authorList>
    </citation>
    <scope>IDENTIFICATION</scope>
</reference>
<evidence type="ECO:0000313" key="8">
    <source>
        <dbReference type="Proteomes" id="UP000472265"/>
    </source>
</evidence>
<evidence type="ECO:0000313" key="7">
    <source>
        <dbReference type="Ensembl" id="ENSSAUP00010063787.1"/>
    </source>
</evidence>
<feature type="transmembrane region" description="Helical" evidence="5">
    <location>
        <begin position="224"/>
        <end position="243"/>
    </location>
</feature>
<dbReference type="Ensembl" id="ENSSAUT00010066841.1">
    <property type="protein sequence ID" value="ENSSAUP00010063787.1"/>
    <property type="gene ID" value="ENSSAUG00010025636.1"/>
</dbReference>
<dbReference type="GeneTree" id="ENSGT00940000163324"/>
<dbReference type="InParanoid" id="A0A671YJC5"/>
<feature type="transmembrane region" description="Helical" evidence="5">
    <location>
        <begin position="20"/>
        <end position="41"/>
    </location>
</feature>
<organism evidence="7 8">
    <name type="scientific">Sparus aurata</name>
    <name type="common">Gilthead sea bream</name>
    <dbReference type="NCBI Taxonomy" id="8175"/>
    <lineage>
        <taxon>Eukaryota</taxon>
        <taxon>Metazoa</taxon>
        <taxon>Chordata</taxon>
        <taxon>Craniata</taxon>
        <taxon>Vertebrata</taxon>
        <taxon>Euteleostomi</taxon>
        <taxon>Actinopterygii</taxon>
        <taxon>Neopterygii</taxon>
        <taxon>Teleostei</taxon>
        <taxon>Neoteleostei</taxon>
        <taxon>Acanthomorphata</taxon>
        <taxon>Eupercaria</taxon>
        <taxon>Spariformes</taxon>
        <taxon>Sparidae</taxon>
        <taxon>Sparus</taxon>
    </lineage>
</organism>
<reference evidence="7" key="3">
    <citation type="submission" date="2025-09" db="UniProtKB">
        <authorList>
            <consortium name="Ensembl"/>
        </authorList>
    </citation>
    <scope>IDENTIFICATION</scope>
</reference>
<evidence type="ECO:0000256" key="5">
    <source>
        <dbReference type="SAM" id="Phobius"/>
    </source>
</evidence>
<feature type="transmembrane region" description="Helical" evidence="5">
    <location>
        <begin position="53"/>
        <end position="76"/>
    </location>
</feature>